<evidence type="ECO:0000313" key="1">
    <source>
        <dbReference type="EMBL" id="MFC5411337.1"/>
    </source>
</evidence>
<dbReference type="EMBL" id="JBHSMA010000006">
    <property type="protein sequence ID" value="MFC5411337.1"/>
    <property type="molecule type" value="Genomic_DNA"/>
</dbReference>
<reference evidence="2" key="1">
    <citation type="journal article" date="2019" name="Int. J. Syst. Evol. Microbiol.">
        <title>The Global Catalogue of Microorganisms (GCM) 10K type strain sequencing project: providing services to taxonomists for standard genome sequencing and annotation.</title>
        <authorList>
            <consortium name="The Broad Institute Genomics Platform"/>
            <consortium name="The Broad Institute Genome Sequencing Center for Infectious Disease"/>
            <person name="Wu L."/>
            <person name="Ma J."/>
        </authorList>
    </citation>
    <scope>NUCLEOTIDE SEQUENCE [LARGE SCALE GENOMIC DNA]</scope>
    <source>
        <strain evidence="2">CCUG 55250</strain>
    </source>
</reference>
<accession>A0ABW0IJM3</accession>
<dbReference type="RefSeq" id="WP_379848137.1">
    <property type="nucleotide sequence ID" value="NZ_JBHSMA010000006.1"/>
</dbReference>
<sequence length="68" mass="8431">MQYNRYYLLSSMMGDEIYRQHSSKKGQPVEERENLEKRYNLLSEIPLDQFIRSGMPWLRILEMLERRY</sequence>
<name>A0ABW0IJM3_9BACT</name>
<evidence type="ECO:0000313" key="2">
    <source>
        <dbReference type="Proteomes" id="UP001596106"/>
    </source>
</evidence>
<gene>
    <name evidence="1" type="ORF">ACFPMF_18590</name>
</gene>
<comment type="caution">
    <text evidence="1">The sequence shown here is derived from an EMBL/GenBank/DDBJ whole genome shotgun (WGS) entry which is preliminary data.</text>
</comment>
<keyword evidence="2" id="KW-1185">Reference proteome</keyword>
<organism evidence="1 2">
    <name type="scientific">Larkinella bovis</name>
    <dbReference type="NCBI Taxonomy" id="683041"/>
    <lineage>
        <taxon>Bacteria</taxon>
        <taxon>Pseudomonadati</taxon>
        <taxon>Bacteroidota</taxon>
        <taxon>Cytophagia</taxon>
        <taxon>Cytophagales</taxon>
        <taxon>Spirosomataceae</taxon>
        <taxon>Larkinella</taxon>
    </lineage>
</organism>
<dbReference type="Proteomes" id="UP001596106">
    <property type="component" value="Unassembled WGS sequence"/>
</dbReference>
<proteinExistence type="predicted"/>
<protein>
    <submittedName>
        <fullName evidence="1">Uncharacterized protein</fullName>
    </submittedName>
</protein>